<accession>A0A411CQH1</accession>
<dbReference type="GeneID" id="55011150"/>
<dbReference type="RefSeq" id="YP_009819732.1">
    <property type="nucleotide sequence ID" value="NC_048152.1"/>
</dbReference>
<protein>
    <submittedName>
        <fullName evidence="1">Uncharacterized protein</fullName>
    </submittedName>
</protein>
<gene>
    <name evidence="1" type="primary">59</name>
    <name evidence="1" type="ORF">SEA_SONALI_59</name>
</gene>
<sequence>MSNFATPAETQITREYGLRKPDGTVIWNEQVHTLNDSGTVYMKPLQEVHEKPYARAAFSRYLVNVAAEVGIDHLQYVTSHRLLTRDRITVTLAATEVDDESQLAAPLSNEVPF</sequence>
<reference evidence="1 2" key="1">
    <citation type="submission" date="2019-01" db="EMBL/GenBank/DDBJ databases">
        <authorList>
            <person name="Adair T.L."/>
            <person name="Lucas L.G."/>
            <person name="Young A.M."/>
            <person name="Antrich S.C."/>
            <person name="Baird A.G."/>
            <person name="Dunn E.L."/>
            <person name="Fernandes B.I."/>
            <person name="Fraley E.G."/>
            <person name="Ghanem A.X."/>
            <person name="Gilbert M.G."/>
            <person name="Morris T.B."/>
            <person name="Nortch B.D."/>
            <person name="Overcash M.E."/>
            <person name="Pavleszek K.E."/>
            <person name="Pellegrini L.I.O."/>
            <person name="Pham L.T."/>
            <person name="Rule L.S."/>
            <person name="Schultz E.M."/>
            <person name="Smith J."/>
            <person name="Thong B.J."/>
            <person name="Turner H.A."/>
            <person name="Walker G."/>
            <person name="Whitaker Z.J."/>
            <person name="Wilsey R.N."/>
            <person name="Yanney R.L."/>
            <person name="Klyczek K."/>
            <person name="Garlena R.A."/>
            <person name="Russell D.A."/>
            <person name="Pope W.H."/>
            <person name="Jacobs-Sera D."/>
            <person name="Hatfull G.F."/>
        </authorList>
    </citation>
    <scope>NUCLEOTIDE SEQUENCE [LARGE SCALE GENOMIC DNA]</scope>
</reference>
<dbReference type="InterPro" id="IPR055740">
    <property type="entry name" value="DUF7316"/>
</dbReference>
<dbReference type="Pfam" id="PF24000">
    <property type="entry name" value="DUF7316"/>
    <property type="match status" value="1"/>
</dbReference>
<name>A0A411CQH1_9CAUD</name>
<organism evidence="1 2">
    <name type="scientific">Arthrobacter phage Sonali</name>
    <dbReference type="NCBI Taxonomy" id="2510495"/>
    <lineage>
        <taxon>Viruses</taxon>
        <taxon>Duplodnaviria</taxon>
        <taxon>Heunggongvirae</taxon>
        <taxon>Uroviricota</taxon>
        <taxon>Caudoviricetes</taxon>
        <taxon>Sonalivirus</taxon>
        <taxon>Sonalivirus sonali</taxon>
    </lineage>
</organism>
<dbReference type="KEGG" id="vg:55011150"/>
<keyword evidence="2" id="KW-1185">Reference proteome</keyword>
<dbReference type="Proteomes" id="UP000289206">
    <property type="component" value="Segment"/>
</dbReference>
<evidence type="ECO:0000313" key="1">
    <source>
        <dbReference type="EMBL" id="QAY16171.1"/>
    </source>
</evidence>
<evidence type="ECO:0000313" key="2">
    <source>
        <dbReference type="Proteomes" id="UP000289206"/>
    </source>
</evidence>
<dbReference type="EMBL" id="MK411746">
    <property type="protein sequence ID" value="QAY16171.1"/>
    <property type="molecule type" value="Genomic_DNA"/>
</dbReference>
<proteinExistence type="predicted"/>